<evidence type="ECO:0000313" key="1">
    <source>
        <dbReference type="EMBL" id="STZ28179.1"/>
    </source>
</evidence>
<gene>
    <name evidence="1" type="ORF">NCTC11179_01720</name>
</gene>
<dbReference type="Gene3D" id="3.30.420.250">
    <property type="match status" value="1"/>
</dbReference>
<dbReference type="Pfam" id="PF12864">
    <property type="entry name" value="DUF3822"/>
    <property type="match status" value="1"/>
</dbReference>
<reference evidence="1 2" key="1">
    <citation type="submission" date="2018-06" db="EMBL/GenBank/DDBJ databases">
        <authorList>
            <consortium name="Pathogen Informatics"/>
            <person name="Doyle S."/>
        </authorList>
    </citation>
    <scope>NUCLEOTIDE SEQUENCE [LARGE SCALE GENOMIC DNA]</scope>
    <source>
        <strain evidence="1 2">NCTC11179</strain>
    </source>
</reference>
<dbReference type="Proteomes" id="UP000255024">
    <property type="component" value="Unassembled WGS sequence"/>
</dbReference>
<proteinExistence type="predicted"/>
<protein>
    <submittedName>
        <fullName evidence="1">Protein of uncharacterized function (DUF3822)</fullName>
    </submittedName>
</protein>
<name>A0A378RP85_MYROD</name>
<dbReference type="AlphaFoldDB" id="A0A378RP85"/>
<dbReference type="InterPro" id="IPR024213">
    <property type="entry name" value="DUF3822"/>
</dbReference>
<dbReference type="RefSeq" id="WP_115091066.1">
    <property type="nucleotide sequence ID" value="NZ_CP068107.1"/>
</dbReference>
<evidence type="ECO:0000313" key="2">
    <source>
        <dbReference type="Proteomes" id="UP000255024"/>
    </source>
</evidence>
<dbReference type="EMBL" id="UGQL01000001">
    <property type="protein sequence ID" value="STZ28179.1"/>
    <property type="molecule type" value="Genomic_DNA"/>
</dbReference>
<accession>A0A378RP85</accession>
<dbReference type="Gene3D" id="3.30.420.260">
    <property type="match status" value="1"/>
</dbReference>
<organism evidence="1 2">
    <name type="scientific">Myroides odoratus</name>
    <name type="common">Flavobacterium odoratum</name>
    <dbReference type="NCBI Taxonomy" id="256"/>
    <lineage>
        <taxon>Bacteria</taxon>
        <taxon>Pseudomonadati</taxon>
        <taxon>Bacteroidota</taxon>
        <taxon>Flavobacteriia</taxon>
        <taxon>Flavobacteriales</taxon>
        <taxon>Flavobacteriaceae</taxon>
        <taxon>Myroides</taxon>
    </lineage>
</organism>
<keyword evidence="2" id="KW-1185">Reference proteome</keyword>
<sequence>MEQSLNKLIIQVSLQKFTFIIQEIESKQIHHFASEGFNQNRPIEDQLHSLFAKHEILSTPFKDILVLHDSNLNTFVPTALFDEQALGSYLQYNTKVFSTDFFAFDELSAKNINNVYIPYVQINNVLLDQLGTFTYQHINTALVDRVLDLSANNKGIEVYAYVQKDHFELIVVQEGQLILFNSFLYNTAQDFIYYLLFVYKQLKLDAETVPLKLLSRIEKDDSLFEQAYTYIRHVEILEEQATIAPSLLLHYQVPKQHYILFHL</sequence>
<dbReference type="CDD" id="cd24013">
    <property type="entry name" value="ASKHA_ATPase_BT3980-like"/>
    <property type="match status" value="1"/>
</dbReference>